<evidence type="ECO:0000313" key="2">
    <source>
        <dbReference type="EMBL" id="EDR14225.1"/>
    </source>
</evidence>
<reference evidence="2 3" key="1">
    <citation type="journal article" date="2008" name="Nature">
        <title>The genome of Laccaria bicolor provides insights into mycorrhizal symbiosis.</title>
        <authorList>
            <person name="Martin F."/>
            <person name="Aerts A."/>
            <person name="Ahren D."/>
            <person name="Brun A."/>
            <person name="Danchin E.G.J."/>
            <person name="Duchaussoy F."/>
            <person name="Gibon J."/>
            <person name="Kohler A."/>
            <person name="Lindquist E."/>
            <person name="Pereda V."/>
            <person name="Salamov A."/>
            <person name="Shapiro H.J."/>
            <person name="Wuyts J."/>
            <person name="Blaudez D."/>
            <person name="Buee M."/>
            <person name="Brokstein P."/>
            <person name="Canbaeck B."/>
            <person name="Cohen D."/>
            <person name="Courty P.E."/>
            <person name="Coutinho P.M."/>
            <person name="Delaruelle C."/>
            <person name="Detter J.C."/>
            <person name="Deveau A."/>
            <person name="DiFazio S."/>
            <person name="Duplessis S."/>
            <person name="Fraissinet-Tachet L."/>
            <person name="Lucic E."/>
            <person name="Frey-Klett P."/>
            <person name="Fourrey C."/>
            <person name="Feussner I."/>
            <person name="Gay G."/>
            <person name="Grimwood J."/>
            <person name="Hoegger P.J."/>
            <person name="Jain P."/>
            <person name="Kilaru S."/>
            <person name="Labbe J."/>
            <person name="Lin Y.C."/>
            <person name="Legue V."/>
            <person name="Le Tacon F."/>
            <person name="Marmeisse R."/>
            <person name="Melayah D."/>
            <person name="Montanini B."/>
            <person name="Muratet M."/>
            <person name="Nehls U."/>
            <person name="Niculita-Hirzel H."/>
            <person name="Oudot-Le Secq M.P."/>
            <person name="Peter M."/>
            <person name="Quesneville H."/>
            <person name="Rajashekar B."/>
            <person name="Reich M."/>
            <person name="Rouhier N."/>
            <person name="Schmutz J."/>
            <person name="Yin T."/>
            <person name="Chalot M."/>
            <person name="Henrissat B."/>
            <person name="Kuees U."/>
            <person name="Lucas S."/>
            <person name="Van de Peer Y."/>
            <person name="Podila G.K."/>
            <person name="Polle A."/>
            <person name="Pukkila P.J."/>
            <person name="Richardson P.M."/>
            <person name="Rouze P."/>
            <person name="Sanders I.R."/>
            <person name="Stajich J.E."/>
            <person name="Tunlid A."/>
            <person name="Tuskan G."/>
            <person name="Grigoriev I.V."/>
        </authorList>
    </citation>
    <scope>NUCLEOTIDE SEQUENCE [LARGE SCALE GENOMIC DNA]</scope>
    <source>
        <strain evidence="3">S238N-H82 / ATCC MYA-4686</strain>
    </source>
</reference>
<protein>
    <submittedName>
        <fullName evidence="2">Predicted protein</fullName>
    </submittedName>
</protein>
<feature type="signal peptide" evidence="1">
    <location>
        <begin position="1"/>
        <end position="24"/>
    </location>
</feature>
<evidence type="ECO:0000256" key="1">
    <source>
        <dbReference type="SAM" id="SignalP"/>
    </source>
</evidence>
<dbReference type="Proteomes" id="UP000001194">
    <property type="component" value="Unassembled WGS sequence"/>
</dbReference>
<dbReference type="InParanoid" id="B0CS29"/>
<keyword evidence="1" id="KW-0732">Signal</keyword>
<gene>
    <name evidence="2" type="ORF">LACBIDRAFT_322087</name>
</gene>
<accession>B0CS29</accession>
<dbReference type="RefSeq" id="XP_001874784.1">
    <property type="nucleotide sequence ID" value="XM_001874749.1"/>
</dbReference>
<dbReference type="GeneID" id="6070121"/>
<dbReference type="OrthoDB" id="2340858at2759"/>
<dbReference type="EMBL" id="DS547092">
    <property type="protein sequence ID" value="EDR14225.1"/>
    <property type="molecule type" value="Genomic_DNA"/>
</dbReference>
<feature type="chain" id="PRO_5002746912" evidence="1">
    <location>
        <begin position="25"/>
        <end position="293"/>
    </location>
</feature>
<organism evidence="3">
    <name type="scientific">Laccaria bicolor (strain S238N-H82 / ATCC MYA-4686)</name>
    <name type="common">Bicoloured deceiver</name>
    <name type="synonym">Laccaria laccata var. bicolor</name>
    <dbReference type="NCBI Taxonomy" id="486041"/>
    <lineage>
        <taxon>Eukaryota</taxon>
        <taxon>Fungi</taxon>
        <taxon>Dikarya</taxon>
        <taxon>Basidiomycota</taxon>
        <taxon>Agaricomycotina</taxon>
        <taxon>Agaricomycetes</taxon>
        <taxon>Agaricomycetidae</taxon>
        <taxon>Agaricales</taxon>
        <taxon>Agaricineae</taxon>
        <taxon>Hydnangiaceae</taxon>
        <taxon>Laccaria</taxon>
    </lineage>
</organism>
<dbReference type="KEGG" id="lbc:LACBIDRAFT_322087"/>
<proteinExistence type="predicted"/>
<dbReference type="HOGENOM" id="CLU_950172_0_0_1"/>
<name>B0CS29_LACBS</name>
<sequence>MFENTRKILHVLNHLLFSLLFCGSLRIDLESTTLLQRRMQLRLPRFQKEACGYRRSGSRYTNRLITEETSHALITIDPKVDDAGLLDRAEYDGQIATPYILNLLVISKNREFANGMKDTFRTFMLNPFTRSAAGVIFEGRGHLYLFSSLKSPLIIQPLSMDEKPVSVKLQHAERIHFFKDLPTSFNNLNVNLYYQPLSPTTLGIDSFCLEVDDNGVATSVVFFQFTISENHPINPSFVSKLWKKGTRVRNQPKWKLVFIVPLEDVPTFRTQIWKSDGDIWSRRVSHLLCEVGE</sequence>
<dbReference type="AlphaFoldDB" id="B0CS29"/>
<evidence type="ECO:0000313" key="3">
    <source>
        <dbReference type="Proteomes" id="UP000001194"/>
    </source>
</evidence>
<keyword evidence="3" id="KW-1185">Reference proteome</keyword>